<proteinExistence type="predicted"/>
<organism evidence="8 9">
    <name type="scientific">Roseovarius mucosus DSM 17069</name>
    <dbReference type="NCBI Taxonomy" id="1288298"/>
    <lineage>
        <taxon>Bacteria</taxon>
        <taxon>Pseudomonadati</taxon>
        <taxon>Pseudomonadota</taxon>
        <taxon>Alphaproteobacteria</taxon>
        <taxon>Rhodobacterales</taxon>
        <taxon>Roseobacteraceae</taxon>
        <taxon>Roseovarius</taxon>
    </lineage>
</organism>
<dbReference type="InterPro" id="IPR004960">
    <property type="entry name" value="LipA_acyltrans"/>
</dbReference>
<evidence type="ECO:0000256" key="6">
    <source>
        <dbReference type="ARBA" id="ARBA00023315"/>
    </source>
</evidence>
<dbReference type="PANTHER" id="PTHR30606">
    <property type="entry name" value="LIPID A BIOSYNTHESIS LAUROYL ACYLTRANSFERASE"/>
    <property type="match status" value="1"/>
</dbReference>
<keyword evidence="2" id="KW-1003">Cell membrane</keyword>
<dbReference type="CDD" id="cd07984">
    <property type="entry name" value="LPLAT_LABLAT-like"/>
    <property type="match status" value="1"/>
</dbReference>
<dbReference type="PANTHER" id="PTHR30606:SF10">
    <property type="entry name" value="PHOSPHATIDYLINOSITOL MANNOSIDE ACYLTRANSFERASE"/>
    <property type="match status" value="1"/>
</dbReference>
<evidence type="ECO:0000256" key="7">
    <source>
        <dbReference type="SAM" id="Phobius"/>
    </source>
</evidence>
<dbReference type="STRING" id="215743.ROSMUCSMR3_00106"/>
<comment type="caution">
    <text evidence="8">The sequence shown here is derived from an EMBL/GenBank/DDBJ whole genome shotgun (WGS) entry which is preliminary data.</text>
</comment>
<feature type="transmembrane region" description="Helical" evidence="7">
    <location>
        <begin position="39"/>
        <end position="58"/>
    </location>
</feature>
<keyword evidence="5 7" id="KW-0472">Membrane</keyword>
<evidence type="ECO:0000256" key="3">
    <source>
        <dbReference type="ARBA" id="ARBA00022519"/>
    </source>
</evidence>
<evidence type="ECO:0000256" key="5">
    <source>
        <dbReference type="ARBA" id="ARBA00023136"/>
    </source>
</evidence>
<name>A0A0A0HKR7_9RHOB</name>
<keyword evidence="6 8" id="KW-0012">Acyltransferase</keyword>
<dbReference type="EC" id="2.3.1.-" evidence="8"/>
<dbReference type="GO" id="GO:0009247">
    <property type="term" value="P:glycolipid biosynthetic process"/>
    <property type="evidence" value="ECO:0007669"/>
    <property type="project" value="UniProtKB-ARBA"/>
</dbReference>
<dbReference type="Proteomes" id="UP000030021">
    <property type="component" value="Unassembled WGS sequence"/>
</dbReference>
<dbReference type="HOGENOM" id="CLU_049421_4_2_5"/>
<accession>A0A0A0HKR7</accession>
<evidence type="ECO:0000256" key="1">
    <source>
        <dbReference type="ARBA" id="ARBA00004533"/>
    </source>
</evidence>
<evidence type="ECO:0000313" key="9">
    <source>
        <dbReference type="Proteomes" id="UP000030021"/>
    </source>
</evidence>
<dbReference type="Pfam" id="PF03279">
    <property type="entry name" value="Lip_A_acyltrans"/>
    <property type="match status" value="1"/>
</dbReference>
<dbReference type="RefSeq" id="WP_037271901.1">
    <property type="nucleotide sequence ID" value="NZ_KN293978.2"/>
</dbReference>
<dbReference type="EMBL" id="AONH01000008">
    <property type="protein sequence ID" value="KGM88412.1"/>
    <property type="molecule type" value="Genomic_DNA"/>
</dbReference>
<reference evidence="8 9" key="1">
    <citation type="submission" date="2013-01" db="EMBL/GenBank/DDBJ databases">
        <authorList>
            <person name="Fiebig A."/>
            <person name="Goeker M."/>
            <person name="Klenk H.-P.P."/>
        </authorList>
    </citation>
    <scope>NUCLEOTIDE SEQUENCE [LARGE SCALE GENOMIC DNA]</scope>
    <source>
        <strain evidence="8 9">DSM 17069</strain>
    </source>
</reference>
<gene>
    <name evidence="8" type="ORF">rosmuc_01642</name>
</gene>
<dbReference type="GO" id="GO:0016746">
    <property type="term" value="F:acyltransferase activity"/>
    <property type="evidence" value="ECO:0007669"/>
    <property type="project" value="UniProtKB-KW"/>
</dbReference>
<dbReference type="PATRIC" id="fig|1288298.3.peg.1654"/>
<comment type="subcellular location">
    <subcellularLocation>
        <location evidence="1">Cell inner membrane</location>
    </subcellularLocation>
</comment>
<sequence length="317" mass="35977">MAKFFLTPKGLIARFPWVQTPAWMIEAGVFYLLLGFARLLPFSVVAATFGRGLGWLGYRKAQKRRTVGRNLLHVLPEATEEERDAIMRSIFRSTGLAAAELFLLERLWRHRARHLEFSVHPEAEALIARKEAIVFATAHVSAWQLCNFIGRERDLPISVIYTPEPNPWLHGFFLSLRRAFGGPLVQSAGGARELLHELGKGHSVGAAFDTRIDQGEMVPFFGTPTPTSTLPAMLALRGHPLVPIRTVRLPKARFRIEVLAPLAPPDPDLPRKDRIIDMTHRLNLIFEDWIREYPGEWICMKRRWAKVRATDPQSPDA</sequence>
<keyword evidence="4 8" id="KW-0808">Transferase</keyword>
<evidence type="ECO:0000256" key="2">
    <source>
        <dbReference type="ARBA" id="ARBA00022475"/>
    </source>
</evidence>
<dbReference type="GO" id="GO:0005886">
    <property type="term" value="C:plasma membrane"/>
    <property type="evidence" value="ECO:0007669"/>
    <property type="project" value="UniProtKB-SubCell"/>
</dbReference>
<dbReference type="OrthoDB" id="9801955at2"/>
<dbReference type="eggNOG" id="COG1560">
    <property type="taxonomic scope" value="Bacteria"/>
</dbReference>
<keyword evidence="3" id="KW-0997">Cell inner membrane</keyword>
<protein>
    <submittedName>
        <fullName evidence="8">Lauroyl/myristoyl acyltransferase</fullName>
        <ecNumber evidence="8">2.3.1.-</ecNumber>
    </submittedName>
</protein>
<evidence type="ECO:0000256" key="4">
    <source>
        <dbReference type="ARBA" id="ARBA00022679"/>
    </source>
</evidence>
<dbReference type="AlphaFoldDB" id="A0A0A0HKR7"/>
<keyword evidence="7" id="KW-1133">Transmembrane helix</keyword>
<evidence type="ECO:0000313" key="8">
    <source>
        <dbReference type="EMBL" id="KGM88412.1"/>
    </source>
</evidence>
<keyword evidence="7" id="KW-0812">Transmembrane</keyword>